<dbReference type="EC" id="3.4.24.-" evidence="9"/>
<gene>
    <name evidence="13" type="ORF">HNR73_004802</name>
</gene>
<protein>
    <recommendedName>
        <fullName evidence="9">Neutral metalloproteinase</fullName>
        <ecNumber evidence="9">3.4.24.-</ecNumber>
    </recommendedName>
</protein>
<proteinExistence type="inferred from homology"/>
<dbReference type="Pfam" id="PF07504">
    <property type="entry name" value="FTP"/>
    <property type="match status" value="1"/>
</dbReference>
<comment type="subcellular location">
    <subcellularLocation>
        <location evidence="9">Secreted</location>
    </subcellularLocation>
</comment>
<dbReference type="InterPro" id="IPR013856">
    <property type="entry name" value="Peptidase_M4_domain"/>
</dbReference>
<dbReference type="PRINTS" id="PR00730">
    <property type="entry name" value="THERMOLYSIN"/>
</dbReference>
<dbReference type="GO" id="GO:0006508">
    <property type="term" value="P:proteolysis"/>
    <property type="evidence" value="ECO:0007669"/>
    <property type="project" value="UniProtKB-KW"/>
</dbReference>
<dbReference type="InterPro" id="IPR050728">
    <property type="entry name" value="Zinc_Metalloprotease_M4"/>
</dbReference>
<dbReference type="PANTHER" id="PTHR33794:SF1">
    <property type="entry name" value="BACILLOLYSIN"/>
    <property type="match status" value="1"/>
</dbReference>
<feature type="chain" id="PRO_5033109144" description="Neutral metalloproteinase" evidence="9">
    <location>
        <begin position="27"/>
        <end position="521"/>
    </location>
</feature>
<evidence type="ECO:0000256" key="1">
    <source>
        <dbReference type="ARBA" id="ARBA00009388"/>
    </source>
</evidence>
<evidence type="ECO:0000313" key="14">
    <source>
        <dbReference type="Proteomes" id="UP000548476"/>
    </source>
</evidence>
<feature type="domain" description="Peptidase M4" evidence="10">
    <location>
        <begin position="193"/>
        <end position="332"/>
    </location>
</feature>
<comment type="function">
    <text evidence="9">Extracellular zinc metalloprotease.</text>
</comment>
<reference evidence="13 14" key="1">
    <citation type="submission" date="2020-08" db="EMBL/GenBank/DDBJ databases">
        <title>Genomic Encyclopedia of Type Strains, Phase IV (KMG-IV): sequencing the most valuable type-strain genomes for metagenomic binning, comparative biology and taxonomic classification.</title>
        <authorList>
            <person name="Goeker M."/>
        </authorList>
    </citation>
    <scope>NUCLEOTIDE SEQUENCE [LARGE SCALE GENOMIC DNA]</scope>
    <source>
        <strain evidence="13 14">YIM 65646</strain>
    </source>
</reference>
<dbReference type="InterPro" id="IPR011096">
    <property type="entry name" value="FTP_domain"/>
</dbReference>
<dbReference type="InterPro" id="IPR023612">
    <property type="entry name" value="Peptidase_M4"/>
</dbReference>
<evidence type="ECO:0000259" key="12">
    <source>
        <dbReference type="Pfam" id="PF07504"/>
    </source>
</evidence>
<feature type="domain" description="FTP" evidence="12">
    <location>
        <begin position="72"/>
        <end position="104"/>
    </location>
</feature>
<evidence type="ECO:0000256" key="6">
    <source>
        <dbReference type="ARBA" id="ARBA00022833"/>
    </source>
</evidence>
<evidence type="ECO:0000256" key="9">
    <source>
        <dbReference type="RuleBase" id="RU366073"/>
    </source>
</evidence>
<dbReference type="SUPFAM" id="SSF55486">
    <property type="entry name" value="Metalloproteases ('zincins'), catalytic domain"/>
    <property type="match status" value="1"/>
</dbReference>
<dbReference type="GO" id="GO:0046872">
    <property type="term" value="F:metal ion binding"/>
    <property type="evidence" value="ECO:0007669"/>
    <property type="project" value="UniProtKB-UniRule"/>
</dbReference>
<comment type="cofactor">
    <cofactor evidence="9">
        <name>Zn(2+)</name>
        <dbReference type="ChEBI" id="CHEBI:29105"/>
    </cofactor>
</comment>
<keyword evidence="9" id="KW-0964">Secreted</keyword>
<dbReference type="GO" id="GO:0004222">
    <property type="term" value="F:metalloendopeptidase activity"/>
    <property type="evidence" value="ECO:0007669"/>
    <property type="project" value="UniProtKB-UniRule"/>
</dbReference>
<comment type="similarity">
    <text evidence="1 9">Belongs to the peptidase M4 family.</text>
</comment>
<keyword evidence="2 9" id="KW-0645">Protease</keyword>
<keyword evidence="6 9" id="KW-0862">Zinc</keyword>
<dbReference type="GO" id="GO:0005576">
    <property type="term" value="C:extracellular region"/>
    <property type="evidence" value="ECO:0007669"/>
    <property type="project" value="UniProtKB-SubCell"/>
</dbReference>
<evidence type="ECO:0000259" key="11">
    <source>
        <dbReference type="Pfam" id="PF02868"/>
    </source>
</evidence>
<dbReference type="Gene3D" id="1.10.390.10">
    <property type="entry name" value="Neutral Protease Domain 2"/>
    <property type="match status" value="1"/>
</dbReference>
<accession>A0A841FWR8</accession>
<keyword evidence="5 9" id="KW-0378">Hydrolase</keyword>
<keyword evidence="3" id="KW-0479">Metal-binding</keyword>
<keyword evidence="4 9" id="KW-0732">Signal</keyword>
<keyword evidence="14" id="KW-1185">Reference proteome</keyword>
<feature type="active site" evidence="8">
    <location>
        <position position="325"/>
    </location>
</feature>
<dbReference type="Pfam" id="PF01447">
    <property type="entry name" value="Peptidase_M4"/>
    <property type="match status" value="1"/>
</dbReference>
<evidence type="ECO:0000256" key="2">
    <source>
        <dbReference type="ARBA" id="ARBA00022670"/>
    </source>
</evidence>
<feature type="signal peptide" evidence="9">
    <location>
        <begin position="1"/>
        <end position="26"/>
    </location>
</feature>
<dbReference type="PANTHER" id="PTHR33794">
    <property type="entry name" value="BACILLOLYSIN"/>
    <property type="match status" value="1"/>
</dbReference>
<sequence length="521" mass="53807">MRRLIGAGAATVLATALLTAGAMSYADEPGDPGATDPLGIATAAADALVAQRGDELKLTAEDTVAQTGVTRALGLNYVSYSRSHAGIPVVGGDFVVITDDTGKILYTQVSQGEAIDVTTTPEVSAAKAAKTVTSLVDAPQGTPQLVVLAWTDPALAWESIVETTEDGAPSLTHVFVDALTGREITRYDEILAGTGKTYYNGQGTDVTVGTTSDGGGFTMADPERSGVSCAEEGGSPLTDDDDAWGDGTGTDLVTACVDAMYAAATEWDMLKAWLDRDGFTGDGEGFPMYVGMDDVNAYWDGSSTTFGHSQDGERQLTPIDIVAHEIGHGIFQYSPGGSGGGNETGGINEGTGDIFGALTEWYSAQANDEAHDPGDYTVGEEGGLLNPGEPIRYMYDPSQAGDPNCWTEEIPGTEVHAAAGPINHWFYLLAEGTAAAGDGKPGSTTCNDSTLTGIGIEKAGQVWMGALNGKTSGWTYTDARTAALNFAATSPLFATCAEYDATKAAFDAVTVPAESDPACGK</sequence>
<dbReference type="InterPro" id="IPR001570">
    <property type="entry name" value="Peptidase_M4_C_domain"/>
</dbReference>
<feature type="active site" description="Proton donor" evidence="8">
    <location>
        <position position="416"/>
    </location>
</feature>
<name>A0A841FWR8_9ACTN</name>
<evidence type="ECO:0000259" key="10">
    <source>
        <dbReference type="Pfam" id="PF01447"/>
    </source>
</evidence>
<organism evidence="13 14">
    <name type="scientific">Phytomonospora endophytica</name>
    <dbReference type="NCBI Taxonomy" id="714109"/>
    <lineage>
        <taxon>Bacteria</taxon>
        <taxon>Bacillati</taxon>
        <taxon>Actinomycetota</taxon>
        <taxon>Actinomycetes</taxon>
        <taxon>Micromonosporales</taxon>
        <taxon>Micromonosporaceae</taxon>
        <taxon>Phytomonospora</taxon>
    </lineage>
</organism>
<evidence type="ECO:0000256" key="3">
    <source>
        <dbReference type="ARBA" id="ARBA00022723"/>
    </source>
</evidence>
<dbReference type="AlphaFoldDB" id="A0A841FWR8"/>
<dbReference type="Gene3D" id="3.10.170.10">
    <property type="match status" value="1"/>
</dbReference>
<feature type="domain" description="Peptidase M4 C-terminal" evidence="11">
    <location>
        <begin position="342"/>
        <end position="511"/>
    </location>
</feature>
<dbReference type="EMBL" id="JACHGT010000010">
    <property type="protein sequence ID" value="MBB6036929.1"/>
    <property type="molecule type" value="Genomic_DNA"/>
</dbReference>
<keyword evidence="7 9" id="KW-0482">Metalloprotease</keyword>
<comment type="caution">
    <text evidence="13">The sequence shown here is derived from an EMBL/GenBank/DDBJ whole genome shotgun (WGS) entry which is preliminary data.</text>
</comment>
<dbReference type="Pfam" id="PF02868">
    <property type="entry name" value="Peptidase_M4_C"/>
    <property type="match status" value="1"/>
</dbReference>
<evidence type="ECO:0000313" key="13">
    <source>
        <dbReference type="EMBL" id="MBB6036929.1"/>
    </source>
</evidence>
<dbReference type="CDD" id="cd09597">
    <property type="entry name" value="M4_TLP"/>
    <property type="match status" value="1"/>
</dbReference>
<dbReference type="RefSeq" id="WP_184789757.1">
    <property type="nucleotide sequence ID" value="NZ_BONT01000056.1"/>
</dbReference>
<evidence type="ECO:0000256" key="8">
    <source>
        <dbReference type="PIRSR" id="PIRSR623612-1"/>
    </source>
</evidence>
<dbReference type="InterPro" id="IPR027268">
    <property type="entry name" value="Peptidase_M4/M1_CTD_sf"/>
</dbReference>
<evidence type="ECO:0000256" key="7">
    <source>
        <dbReference type="ARBA" id="ARBA00023049"/>
    </source>
</evidence>
<evidence type="ECO:0000256" key="4">
    <source>
        <dbReference type="ARBA" id="ARBA00022729"/>
    </source>
</evidence>
<dbReference type="Proteomes" id="UP000548476">
    <property type="component" value="Unassembled WGS sequence"/>
</dbReference>
<evidence type="ECO:0000256" key="5">
    <source>
        <dbReference type="ARBA" id="ARBA00022801"/>
    </source>
</evidence>